<reference evidence="3" key="1">
    <citation type="journal article" date="2019" name="Int. J. Syst. Evol. Microbiol.">
        <title>The Global Catalogue of Microorganisms (GCM) 10K type strain sequencing project: providing services to taxonomists for standard genome sequencing and annotation.</title>
        <authorList>
            <consortium name="The Broad Institute Genomics Platform"/>
            <consortium name="The Broad Institute Genome Sequencing Center for Infectious Disease"/>
            <person name="Wu L."/>
            <person name="Ma J."/>
        </authorList>
    </citation>
    <scope>NUCLEOTIDE SEQUENCE [LARGE SCALE GENOMIC DNA]</scope>
    <source>
        <strain evidence="3">JCM 17738</strain>
    </source>
</reference>
<evidence type="ECO:0000313" key="3">
    <source>
        <dbReference type="Proteomes" id="UP001500390"/>
    </source>
</evidence>
<accession>A0ABP8K9I7</accession>
<dbReference type="EMBL" id="BAABFX010000047">
    <property type="protein sequence ID" value="GAA4402322.1"/>
    <property type="molecule type" value="Genomic_DNA"/>
</dbReference>
<dbReference type="SUPFAM" id="SSF52540">
    <property type="entry name" value="P-loop containing nucleoside triphosphate hydrolases"/>
    <property type="match status" value="1"/>
</dbReference>
<evidence type="ECO:0000313" key="2">
    <source>
        <dbReference type="EMBL" id="GAA4402322.1"/>
    </source>
</evidence>
<organism evidence="2 3">
    <name type="scientific">Ornithinibacter aureus</name>
    <dbReference type="NCBI Taxonomy" id="622664"/>
    <lineage>
        <taxon>Bacteria</taxon>
        <taxon>Bacillati</taxon>
        <taxon>Actinomycetota</taxon>
        <taxon>Actinomycetes</taxon>
        <taxon>Micrococcales</taxon>
        <taxon>Intrasporangiaceae</taxon>
        <taxon>Ornithinibacter</taxon>
    </lineage>
</organism>
<feature type="compositionally biased region" description="Low complexity" evidence="1">
    <location>
        <begin position="243"/>
        <end position="252"/>
    </location>
</feature>
<comment type="caution">
    <text evidence="2">The sequence shown here is derived from an EMBL/GenBank/DDBJ whole genome shotgun (WGS) entry which is preliminary data.</text>
</comment>
<protein>
    <recommendedName>
        <fullName evidence="4">Cellulose biosynthesis protein BcsQ</fullName>
    </recommendedName>
</protein>
<dbReference type="Proteomes" id="UP001500390">
    <property type="component" value="Unassembled WGS sequence"/>
</dbReference>
<feature type="region of interest" description="Disordered" evidence="1">
    <location>
        <begin position="243"/>
        <end position="279"/>
    </location>
</feature>
<dbReference type="RefSeq" id="WP_211675450.1">
    <property type="nucleotide sequence ID" value="NZ_BAABFX010000047.1"/>
</dbReference>
<dbReference type="InterPro" id="IPR027417">
    <property type="entry name" value="P-loop_NTPase"/>
</dbReference>
<dbReference type="Gene3D" id="3.40.50.300">
    <property type="entry name" value="P-loop containing nucleotide triphosphate hydrolases"/>
    <property type="match status" value="1"/>
</dbReference>
<evidence type="ECO:0000256" key="1">
    <source>
        <dbReference type="SAM" id="MobiDB-lite"/>
    </source>
</evidence>
<sequence>MALIVLTSASGSPGVTTTALGLALTWVRPVLLVEADPTGGSGLLAGYFRGQAAPTQSLIDLAFAHRAGGLGQAIPAVSMQVPDTSVTMIAGTTAHGQARSLESLWEPLATVLKSLDTLGQDVIVDAGRLGLAGTPEPLLFASDLCLLVTRTDLVALSGARSWAQTLRGGFEQRGAGPSLALLTVGEGRPYRAREVSKVLQLPILASLAWDEEPAAVFSHGGTAPRGFDRSPLLRSLRTTADAARSRISSARDQLTGTTEASPPAAGDQHAGQRRMGTRS</sequence>
<gene>
    <name evidence="2" type="ORF">GCM10023153_31340</name>
</gene>
<evidence type="ECO:0008006" key="4">
    <source>
        <dbReference type="Google" id="ProtNLM"/>
    </source>
</evidence>
<name>A0ABP8K9I7_9MICO</name>
<keyword evidence="3" id="KW-1185">Reference proteome</keyword>
<proteinExistence type="predicted"/>